<keyword evidence="10" id="KW-1185">Reference proteome</keyword>
<dbReference type="Proteomes" id="UP000565262">
    <property type="component" value="Unassembled WGS sequence"/>
</dbReference>
<dbReference type="AlphaFoldDB" id="A0A839IW22"/>
<protein>
    <submittedName>
        <fullName evidence="9">Porin</fullName>
    </submittedName>
</protein>
<keyword evidence="3" id="KW-1134">Transmembrane beta strand</keyword>
<keyword evidence="5 8" id="KW-0732">Signal</keyword>
<dbReference type="Pfam" id="PF03349">
    <property type="entry name" value="Toluene_X"/>
    <property type="match status" value="1"/>
</dbReference>
<dbReference type="EMBL" id="JACJFM010000045">
    <property type="protein sequence ID" value="MBB1489171.1"/>
    <property type="molecule type" value="Genomic_DNA"/>
</dbReference>
<keyword evidence="4" id="KW-0812">Transmembrane</keyword>
<dbReference type="RefSeq" id="WP_182810999.1">
    <property type="nucleotide sequence ID" value="NZ_JACJFM010000045.1"/>
</dbReference>
<dbReference type="PANTHER" id="PTHR35093">
    <property type="entry name" value="OUTER MEMBRANE PROTEIN NMB0088-RELATED"/>
    <property type="match status" value="1"/>
</dbReference>
<dbReference type="GO" id="GO:0015483">
    <property type="term" value="F:long-chain fatty acid transporting porin activity"/>
    <property type="evidence" value="ECO:0007669"/>
    <property type="project" value="TreeGrafter"/>
</dbReference>
<proteinExistence type="inferred from homology"/>
<sequence>MNCRKTLLSRIVRASALIGAGMLVNQVHGAGFALNDHSATASGNALAGAAASKADISGSFWNPALLTNASGPELYMSGAALLPSMDVSANSASDPAGNHISGEATDVVDPSIVPAIYYAHPVAENTVAGLSFNVPFGLSGEYGRDWAGRYHSAETSVEVMTLAASVAHKVSETISVGGSLQVHKGSVLLAAALTDFAGGLSNHGEGYGELEGDDISVGYSLGVLFEPAEGTRIGLGHRSEIDFTFEGESSYDNVPPTLRALGVDEAYLFDQIDFPSVTSLGLEQDVNERLTVAATAMYTGWSSMDEMRIAFAPGPDNIKQPDSVITFKFQDQWFYSLGLSYLVDDKLTVRTGVARDYSPVRDEYRTARTPDDDRTWYSFGGSYQFSPDTELHMAYTYVDVDDTSVIRDGSLPEDASRGRLNADYETHAHVFSLGFNMKF</sequence>
<evidence type="ECO:0000313" key="9">
    <source>
        <dbReference type="EMBL" id="MBB1489171.1"/>
    </source>
</evidence>
<name>A0A839IW22_9GAMM</name>
<feature type="chain" id="PRO_5032920769" evidence="8">
    <location>
        <begin position="30"/>
        <end position="439"/>
    </location>
</feature>
<organism evidence="9 10">
    <name type="scientific">Oceanospirillum sediminis</name>
    <dbReference type="NCBI Taxonomy" id="2760088"/>
    <lineage>
        <taxon>Bacteria</taxon>
        <taxon>Pseudomonadati</taxon>
        <taxon>Pseudomonadota</taxon>
        <taxon>Gammaproteobacteria</taxon>
        <taxon>Oceanospirillales</taxon>
        <taxon>Oceanospirillaceae</taxon>
        <taxon>Oceanospirillum</taxon>
    </lineage>
</organism>
<evidence type="ECO:0000313" key="10">
    <source>
        <dbReference type="Proteomes" id="UP000565262"/>
    </source>
</evidence>
<reference evidence="9 10" key="1">
    <citation type="submission" date="2020-08" db="EMBL/GenBank/DDBJ databases">
        <title>Oceanospirillum sp. nov. isolated from marine sediment.</title>
        <authorList>
            <person name="Ji X."/>
        </authorList>
    </citation>
    <scope>NUCLEOTIDE SEQUENCE [LARGE SCALE GENOMIC DNA]</scope>
    <source>
        <strain evidence="9 10">D5</strain>
    </source>
</reference>
<evidence type="ECO:0000256" key="5">
    <source>
        <dbReference type="ARBA" id="ARBA00022729"/>
    </source>
</evidence>
<evidence type="ECO:0000256" key="7">
    <source>
        <dbReference type="ARBA" id="ARBA00023237"/>
    </source>
</evidence>
<accession>A0A839IW22</accession>
<keyword evidence="7" id="KW-0998">Cell outer membrane</keyword>
<evidence type="ECO:0000256" key="3">
    <source>
        <dbReference type="ARBA" id="ARBA00022452"/>
    </source>
</evidence>
<keyword evidence="6" id="KW-0472">Membrane</keyword>
<gene>
    <name evidence="9" type="ORF">H4O21_21400</name>
</gene>
<evidence type="ECO:0000256" key="4">
    <source>
        <dbReference type="ARBA" id="ARBA00022692"/>
    </source>
</evidence>
<comment type="caution">
    <text evidence="9">The sequence shown here is derived from an EMBL/GenBank/DDBJ whole genome shotgun (WGS) entry which is preliminary data.</text>
</comment>
<feature type="signal peptide" evidence="8">
    <location>
        <begin position="1"/>
        <end position="29"/>
    </location>
</feature>
<evidence type="ECO:0000256" key="8">
    <source>
        <dbReference type="SAM" id="SignalP"/>
    </source>
</evidence>
<dbReference type="GO" id="GO:0009279">
    <property type="term" value="C:cell outer membrane"/>
    <property type="evidence" value="ECO:0007669"/>
    <property type="project" value="UniProtKB-SubCell"/>
</dbReference>
<dbReference type="Gene3D" id="2.40.160.60">
    <property type="entry name" value="Outer membrane protein transport protein (OMPP1/FadL/TodX)"/>
    <property type="match status" value="1"/>
</dbReference>
<evidence type="ECO:0000256" key="2">
    <source>
        <dbReference type="ARBA" id="ARBA00008163"/>
    </source>
</evidence>
<dbReference type="InterPro" id="IPR005017">
    <property type="entry name" value="OMPP1/FadL/TodX"/>
</dbReference>
<evidence type="ECO:0000256" key="6">
    <source>
        <dbReference type="ARBA" id="ARBA00023136"/>
    </source>
</evidence>
<comment type="subcellular location">
    <subcellularLocation>
        <location evidence="1">Cell outer membrane</location>
        <topology evidence="1">Multi-pass membrane protein</topology>
    </subcellularLocation>
</comment>
<evidence type="ECO:0000256" key="1">
    <source>
        <dbReference type="ARBA" id="ARBA00004571"/>
    </source>
</evidence>
<comment type="similarity">
    <text evidence="2">Belongs to the OmpP1/FadL family.</text>
</comment>
<dbReference type="SUPFAM" id="SSF56935">
    <property type="entry name" value="Porins"/>
    <property type="match status" value="1"/>
</dbReference>
<dbReference type="PANTHER" id="PTHR35093:SF8">
    <property type="entry name" value="OUTER MEMBRANE PROTEIN NMB0088-RELATED"/>
    <property type="match status" value="1"/>
</dbReference>